<evidence type="ECO:0008006" key="4">
    <source>
        <dbReference type="Google" id="ProtNLM"/>
    </source>
</evidence>
<dbReference type="STRING" id="1193682.BJP25_16570"/>
<name>A0A1Q9LP59_9PSEU</name>
<keyword evidence="1" id="KW-0472">Membrane</keyword>
<feature type="transmembrane region" description="Helical" evidence="1">
    <location>
        <begin position="79"/>
        <end position="96"/>
    </location>
</feature>
<dbReference type="AlphaFoldDB" id="A0A1Q9LP59"/>
<reference evidence="2 3" key="1">
    <citation type="submission" date="2016-10" db="EMBL/GenBank/DDBJ databases">
        <title>The Draft Genome Sequence of Actinokineospora bangkokensis 44EHWT reveals the biosynthetic pathway of antifungal compounds Thailandins with unusual extender unit butylmalonyl-CoA.</title>
        <authorList>
            <person name="Greule A."/>
            <person name="Intra B."/>
            <person name="Flemming S."/>
            <person name="Rommel M.G."/>
            <person name="Panbangred W."/>
            <person name="Bechthold A."/>
        </authorList>
    </citation>
    <scope>NUCLEOTIDE SEQUENCE [LARGE SCALE GENOMIC DNA]</scope>
    <source>
        <strain evidence="2 3">44EHW</strain>
    </source>
</reference>
<keyword evidence="1" id="KW-1133">Transmembrane helix</keyword>
<keyword evidence="1" id="KW-0812">Transmembrane</keyword>
<accession>A0A1Q9LP59</accession>
<organism evidence="2 3">
    <name type="scientific">Actinokineospora bangkokensis</name>
    <dbReference type="NCBI Taxonomy" id="1193682"/>
    <lineage>
        <taxon>Bacteria</taxon>
        <taxon>Bacillati</taxon>
        <taxon>Actinomycetota</taxon>
        <taxon>Actinomycetes</taxon>
        <taxon>Pseudonocardiales</taxon>
        <taxon>Pseudonocardiaceae</taxon>
        <taxon>Actinokineospora</taxon>
    </lineage>
</organism>
<proteinExistence type="predicted"/>
<feature type="transmembrane region" description="Helical" evidence="1">
    <location>
        <begin position="102"/>
        <end position="119"/>
    </location>
</feature>
<dbReference type="RefSeq" id="WP_075974736.1">
    <property type="nucleotide sequence ID" value="NZ_MKQR01000009.1"/>
</dbReference>
<dbReference type="Proteomes" id="UP000186040">
    <property type="component" value="Unassembled WGS sequence"/>
</dbReference>
<sequence length="136" mass="14213">MAIDPANLPIFGDPNPVEPPAAARAACVLLLAESVVTGAQLAWFSVVGGADLTAFLLPLTLLIWFALSARAGRPWARPAAVMAGGVLLLPGLALGVRPGELGGVLLAFALLVAATRLMYHPAAREHFEREEQPENV</sequence>
<feature type="transmembrane region" description="Helical" evidence="1">
    <location>
        <begin position="41"/>
        <end position="67"/>
    </location>
</feature>
<protein>
    <recommendedName>
        <fullName evidence="4">DUF2568 domain-containing protein</fullName>
    </recommendedName>
</protein>
<comment type="caution">
    <text evidence="2">The sequence shown here is derived from an EMBL/GenBank/DDBJ whole genome shotgun (WGS) entry which is preliminary data.</text>
</comment>
<keyword evidence="3" id="KW-1185">Reference proteome</keyword>
<evidence type="ECO:0000313" key="2">
    <source>
        <dbReference type="EMBL" id="OLR93837.1"/>
    </source>
</evidence>
<dbReference type="EMBL" id="MKQR01000009">
    <property type="protein sequence ID" value="OLR93837.1"/>
    <property type="molecule type" value="Genomic_DNA"/>
</dbReference>
<gene>
    <name evidence="2" type="ORF">BJP25_16570</name>
</gene>
<evidence type="ECO:0000256" key="1">
    <source>
        <dbReference type="SAM" id="Phobius"/>
    </source>
</evidence>
<evidence type="ECO:0000313" key="3">
    <source>
        <dbReference type="Proteomes" id="UP000186040"/>
    </source>
</evidence>